<accession>A0A2I2KTM8</accession>
<evidence type="ECO:0000313" key="2">
    <source>
        <dbReference type="Proteomes" id="UP000234331"/>
    </source>
</evidence>
<dbReference type="Proteomes" id="UP000234331">
    <property type="component" value="Unassembled WGS sequence"/>
</dbReference>
<proteinExistence type="predicted"/>
<gene>
    <name evidence="1" type="ORF">FRACA_30026</name>
</gene>
<protein>
    <submittedName>
        <fullName evidence="1">Uncharacterized protein</fullName>
    </submittedName>
</protein>
<organism evidence="1 2">
    <name type="scientific">Frankia canadensis</name>
    <dbReference type="NCBI Taxonomy" id="1836972"/>
    <lineage>
        <taxon>Bacteria</taxon>
        <taxon>Bacillati</taxon>
        <taxon>Actinomycetota</taxon>
        <taxon>Actinomycetes</taxon>
        <taxon>Frankiales</taxon>
        <taxon>Frankiaceae</taxon>
        <taxon>Frankia</taxon>
    </lineage>
</organism>
<sequence>MMRGVVWGAGCSPARGESGRAMPGRVRRSPSWVSVRRSGSVGAGWSYGARMRDLAVRYRTTGDLSVADNGGYGASLFPVKVVHAGRHLGHTFQECDGPWPDAAPCVRPREAGGLPWRLDVGRSVRAEGPFRAPCCCSA</sequence>
<keyword evidence="2" id="KW-1185">Reference proteome</keyword>
<name>A0A2I2KTM8_9ACTN</name>
<reference evidence="1 2" key="1">
    <citation type="submission" date="2017-06" db="EMBL/GenBank/DDBJ databases">
        <authorList>
            <person name="Kim H.J."/>
            <person name="Triplett B.A."/>
        </authorList>
    </citation>
    <scope>NUCLEOTIDE SEQUENCE [LARGE SCALE GENOMIC DNA]</scope>
    <source>
        <strain evidence="1">FRACA_ARgP5</strain>
    </source>
</reference>
<dbReference type="EMBL" id="FZMO01000223">
    <property type="protein sequence ID" value="SNQ49023.1"/>
    <property type="molecule type" value="Genomic_DNA"/>
</dbReference>
<evidence type="ECO:0000313" key="1">
    <source>
        <dbReference type="EMBL" id="SNQ49023.1"/>
    </source>
</evidence>
<dbReference type="AlphaFoldDB" id="A0A2I2KTM8"/>